<keyword evidence="2" id="KW-1185">Reference proteome</keyword>
<name>A0A392NAB0_9FABA</name>
<accession>A0A392NAB0</accession>
<dbReference type="Gene3D" id="3.30.70.270">
    <property type="match status" value="1"/>
</dbReference>
<dbReference type="InterPro" id="IPR053134">
    <property type="entry name" value="RNA-dir_DNA_polymerase"/>
</dbReference>
<dbReference type="AlphaFoldDB" id="A0A392NAB0"/>
<evidence type="ECO:0000313" key="1">
    <source>
        <dbReference type="EMBL" id="MCH96401.1"/>
    </source>
</evidence>
<proteinExistence type="predicted"/>
<dbReference type="EMBL" id="LXQA010032242">
    <property type="protein sequence ID" value="MCH96401.1"/>
    <property type="molecule type" value="Genomic_DNA"/>
</dbReference>
<dbReference type="InterPro" id="IPR043128">
    <property type="entry name" value="Rev_trsase/Diguanyl_cyclase"/>
</dbReference>
<protein>
    <submittedName>
        <fullName evidence="1">Uncharacterized protein</fullName>
    </submittedName>
</protein>
<dbReference type="PANTHER" id="PTHR24559:SF434">
    <property type="entry name" value="RNA-DIRECTED DNA POLYMERASE HOMOLOG"/>
    <property type="match status" value="1"/>
</dbReference>
<feature type="non-terminal residue" evidence="1">
    <location>
        <position position="42"/>
    </location>
</feature>
<sequence length="42" mass="4850">MLLVKKKDGSWHCCVDYRALKAITIKDRFPMPTIDELLDDLG</sequence>
<evidence type="ECO:0000313" key="2">
    <source>
        <dbReference type="Proteomes" id="UP000265520"/>
    </source>
</evidence>
<dbReference type="Gene3D" id="3.10.10.10">
    <property type="entry name" value="HIV Type 1 Reverse Transcriptase, subunit A, domain 1"/>
    <property type="match status" value="1"/>
</dbReference>
<dbReference type="PANTHER" id="PTHR24559">
    <property type="entry name" value="TRANSPOSON TY3-I GAG-POL POLYPROTEIN"/>
    <property type="match status" value="1"/>
</dbReference>
<organism evidence="1 2">
    <name type="scientific">Trifolium medium</name>
    <dbReference type="NCBI Taxonomy" id="97028"/>
    <lineage>
        <taxon>Eukaryota</taxon>
        <taxon>Viridiplantae</taxon>
        <taxon>Streptophyta</taxon>
        <taxon>Embryophyta</taxon>
        <taxon>Tracheophyta</taxon>
        <taxon>Spermatophyta</taxon>
        <taxon>Magnoliopsida</taxon>
        <taxon>eudicotyledons</taxon>
        <taxon>Gunneridae</taxon>
        <taxon>Pentapetalae</taxon>
        <taxon>rosids</taxon>
        <taxon>fabids</taxon>
        <taxon>Fabales</taxon>
        <taxon>Fabaceae</taxon>
        <taxon>Papilionoideae</taxon>
        <taxon>50 kb inversion clade</taxon>
        <taxon>NPAAA clade</taxon>
        <taxon>Hologalegina</taxon>
        <taxon>IRL clade</taxon>
        <taxon>Trifolieae</taxon>
        <taxon>Trifolium</taxon>
    </lineage>
</organism>
<dbReference type="SUPFAM" id="SSF56672">
    <property type="entry name" value="DNA/RNA polymerases"/>
    <property type="match status" value="1"/>
</dbReference>
<dbReference type="InterPro" id="IPR043502">
    <property type="entry name" value="DNA/RNA_pol_sf"/>
</dbReference>
<reference evidence="1 2" key="1">
    <citation type="journal article" date="2018" name="Front. Plant Sci.">
        <title>Red Clover (Trifolium pratense) and Zigzag Clover (T. medium) - A Picture of Genomic Similarities and Differences.</title>
        <authorList>
            <person name="Dluhosova J."/>
            <person name="Istvanek J."/>
            <person name="Nedelnik J."/>
            <person name="Repkova J."/>
        </authorList>
    </citation>
    <scope>NUCLEOTIDE SEQUENCE [LARGE SCALE GENOMIC DNA]</scope>
    <source>
        <strain evidence="2">cv. 10/8</strain>
        <tissue evidence="1">Leaf</tissue>
    </source>
</reference>
<comment type="caution">
    <text evidence="1">The sequence shown here is derived from an EMBL/GenBank/DDBJ whole genome shotgun (WGS) entry which is preliminary data.</text>
</comment>
<dbReference type="Proteomes" id="UP000265520">
    <property type="component" value="Unassembled WGS sequence"/>
</dbReference>